<feature type="region of interest" description="Disordered" evidence="4">
    <location>
        <begin position="1"/>
        <end position="20"/>
    </location>
</feature>
<reference evidence="6" key="1">
    <citation type="submission" date="2021-06" db="EMBL/GenBank/DDBJ databases">
        <authorList>
            <person name="Kallberg Y."/>
            <person name="Tangrot J."/>
            <person name="Rosling A."/>
        </authorList>
    </citation>
    <scope>NUCLEOTIDE SEQUENCE</scope>
    <source>
        <strain evidence="6">FL130A</strain>
    </source>
</reference>
<comment type="similarity">
    <text evidence="1">Belongs to the peptidase A1 family.</text>
</comment>
<protein>
    <submittedName>
        <fullName evidence="6">10905_t:CDS:1</fullName>
    </submittedName>
</protein>
<evidence type="ECO:0000256" key="2">
    <source>
        <dbReference type="ARBA" id="ARBA00022750"/>
    </source>
</evidence>
<gene>
    <name evidence="6" type="ORF">ALEPTO_LOCUS9930</name>
</gene>
<feature type="non-terminal residue" evidence="6">
    <location>
        <position position="167"/>
    </location>
</feature>
<dbReference type="AlphaFoldDB" id="A0A9N9DQ46"/>
<dbReference type="PANTHER" id="PTHR47966:SF51">
    <property type="entry name" value="BETA-SITE APP-CLEAVING ENZYME, ISOFORM A-RELATED"/>
    <property type="match status" value="1"/>
</dbReference>
<keyword evidence="2" id="KW-0378">Hydrolase</keyword>
<dbReference type="Proteomes" id="UP000789508">
    <property type="component" value="Unassembled WGS sequence"/>
</dbReference>
<dbReference type="InterPro" id="IPR001461">
    <property type="entry name" value="Aspartic_peptidase_A1"/>
</dbReference>
<dbReference type="InterPro" id="IPR021109">
    <property type="entry name" value="Peptidase_aspartic_dom_sf"/>
</dbReference>
<dbReference type="GO" id="GO:0004190">
    <property type="term" value="F:aspartic-type endopeptidase activity"/>
    <property type="evidence" value="ECO:0007669"/>
    <property type="project" value="UniProtKB-KW"/>
</dbReference>
<organism evidence="6 7">
    <name type="scientific">Ambispora leptoticha</name>
    <dbReference type="NCBI Taxonomy" id="144679"/>
    <lineage>
        <taxon>Eukaryota</taxon>
        <taxon>Fungi</taxon>
        <taxon>Fungi incertae sedis</taxon>
        <taxon>Mucoromycota</taxon>
        <taxon>Glomeromycotina</taxon>
        <taxon>Glomeromycetes</taxon>
        <taxon>Archaeosporales</taxon>
        <taxon>Ambisporaceae</taxon>
        <taxon>Ambispora</taxon>
    </lineage>
</organism>
<dbReference type="Gene3D" id="2.40.70.10">
    <property type="entry name" value="Acid Proteases"/>
    <property type="match status" value="2"/>
</dbReference>
<feature type="domain" description="Peptidase A1" evidence="5">
    <location>
        <begin position="39"/>
        <end position="167"/>
    </location>
</feature>
<dbReference type="Pfam" id="PF00026">
    <property type="entry name" value="Asp"/>
    <property type="match status" value="2"/>
</dbReference>
<evidence type="ECO:0000313" key="7">
    <source>
        <dbReference type="Proteomes" id="UP000789508"/>
    </source>
</evidence>
<dbReference type="OrthoDB" id="2747330at2759"/>
<dbReference type="SUPFAM" id="SSF50630">
    <property type="entry name" value="Acid proteases"/>
    <property type="match status" value="1"/>
</dbReference>
<proteinExistence type="inferred from homology"/>
<dbReference type="InterPro" id="IPR033121">
    <property type="entry name" value="PEPTIDASE_A1"/>
</dbReference>
<dbReference type="InterPro" id="IPR001969">
    <property type="entry name" value="Aspartic_peptidase_AS"/>
</dbReference>
<dbReference type="PANTHER" id="PTHR47966">
    <property type="entry name" value="BETA-SITE APP-CLEAVING ENZYME, ISOFORM A-RELATED"/>
    <property type="match status" value="1"/>
</dbReference>
<dbReference type="PROSITE" id="PS51767">
    <property type="entry name" value="PEPTIDASE_A1"/>
    <property type="match status" value="1"/>
</dbReference>
<evidence type="ECO:0000256" key="3">
    <source>
        <dbReference type="PIRSR" id="PIRSR601461-2"/>
    </source>
</evidence>
<name>A0A9N9DQ46_9GLOM</name>
<feature type="disulfide bond" evidence="3">
    <location>
        <begin position="68"/>
        <end position="73"/>
    </location>
</feature>
<evidence type="ECO:0000256" key="4">
    <source>
        <dbReference type="SAM" id="MobiDB-lite"/>
    </source>
</evidence>
<keyword evidence="2" id="KW-0645">Protease</keyword>
<dbReference type="EMBL" id="CAJVPS010009209">
    <property type="protein sequence ID" value="CAG8648338.1"/>
    <property type="molecule type" value="Genomic_DNA"/>
</dbReference>
<keyword evidence="2" id="KW-0064">Aspartyl protease</keyword>
<dbReference type="GO" id="GO:0006508">
    <property type="term" value="P:proteolysis"/>
    <property type="evidence" value="ECO:0007669"/>
    <property type="project" value="InterPro"/>
</dbReference>
<evidence type="ECO:0000259" key="5">
    <source>
        <dbReference type="PROSITE" id="PS51767"/>
    </source>
</evidence>
<evidence type="ECO:0000256" key="1">
    <source>
        <dbReference type="ARBA" id="ARBA00007447"/>
    </source>
</evidence>
<keyword evidence="3" id="KW-1015">Disulfide bond</keyword>
<feature type="compositionally biased region" description="Low complexity" evidence="4">
    <location>
        <begin position="1"/>
        <end position="19"/>
    </location>
</feature>
<keyword evidence="7" id="KW-1185">Reference proteome</keyword>
<sequence length="167" mass="18444">MGGKDNNNTNNGQPDNSGNRLVIQPMEALSTDEGFDIGYHGSIEIGRQTFTVISDTGSSDLWMPSQACVDAACKAHKSYDPKEQSDNKLFKLNMVLVKFLVLLPWMMSQSMDEAYGILRMALDQLSTQNLKASFTQFVAKNAVKDSVFCFFLERQKDGSNSQLTLGG</sequence>
<dbReference type="PROSITE" id="PS00141">
    <property type="entry name" value="ASP_PROTEASE"/>
    <property type="match status" value="1"/>
</dbReference>
<comment type="caution">
    <text evidence="6">The sequence shown here is derived from an EMBL/GenBank/DDBJ whole genome shotgun (WGS) entry which is preliminary data.</text>
</comment>
<accession>A0A9N9DQ46</accession>
<evidence type="ECO:0000313" key="6">
    <source>
        <dbReference type="EMBL" id="CAG8648338.1"/>
    </source>
</evidence>